<dbReference type="Pfam" id="PF13173">
    <property type="entry name" value="AAA_14"/>
    <property type="match status" value="1"/>
</dbReference>
<dbReference type="Proteomes" id="UP000000496">
    <property type="component" value="Chromosome gsn.131"/>
</dbReference>
<evidence type="ECO:0000313" key="3">
    <source>
        <dbReference type="EMBL" id="CCB90125.1"/>
    </source>
</evidence>
<dbReference type="STRING" id="331113.SNE_A22480"/>
<evidence type="ECO:0008006" key="5">
    <source>
        <dbReference type="Google" id="ProtNLM"/>
    </source>
</evidence>
<dbReference type="Gene3D" id="3.40.50.300">
    <property type="entry name" value="P-loop containing nucleotide triphosphate hydrolases"/>
    <property type="match status" value="1"/>
</dbReference>
<dbReference type="RefSeq" id="WP_013944591.1">
    <property type="nucleotide sequence ID" value="NC_015713.1"/>
</dbReference>
<organism evidence="3 4">
    <name type="scientific">Simkania negevensis (strain ATCC VR-1471 / DSM 27360 / Z)</name>
    <dbReference type="NCBI Taxonomy" id="331113"/>
    <lineage>
        <taxon>Bacteria</taxon>
        <taxon>Pseudomonadati</taxon>
        <taxon>Chlamydiota</taxon>
        <taxon>Chlamydiia</taxon>
        <taxon>Parachlamydiales</taxon>
        <taxon>Simkaniaceae</taxon>
        <taxon>Simkania</taxon>
    </lineage>
</organism>
<evidence type="ECO:0000313" key="4">
    <source>
        <dbReference type="Proteomes" id="UP000000496"/>
    </source>
</evidence>
<dbReference type="InterPro" id="IPR025420">
    <property type="entry name" value="DUF4143"/>
</dbReference>
<dbReference type="eggNOG" id="COG1373">
    <property type="taxonomic scope" value="Bacteria"/>
</dbReference>
<reference key="1">
    <citation type="journal article" date="2011" name="Mol. Biol. Evol.">
        <title>Unity in variety -- the pan-genome of the Chlamydiae.</title>
        <authorList>
            <person name="Collingro A."/>
            <person name="Tischler P."/>
            <person name="Weinmaier T."/>
            <person name="Penz T."/>
            <person name="Heinz E."/>
            <person name="Brunham R.C."/>
            <person name="Read T.D."/>
            <person name="Bavoil P.M."/>
            <person name="Sachse K."/>
            <person name="Kahane S."/>
            <person name="Friedman M.G."/>
            <person name="Rattei T."/>
            <person name="Myers G.S.A."/>
            <person name="Horn M."/>
        </authorList>
    </citation>
    <scope>NUCLEOTIDE SEQUENCE</scope>
    <source>
        <strain>Z</strain>
    </source>
</reference>
<accession>F8L662</accession>
<dbReference type="SUPFAM" id="SSF52540">
    <property type="entry name" value="P-loop containing nucleoside triphosphate hydrolases"/>
    <property type="match status" value="2"/>
</dbReference>
<dbReference type="PANTHER" id="PTHR43566:SF1">
    <property type="entry name" value="AAA+ ATPASE DOMAIN-CONTAINING PROTEIN"/>
    <property type="match status" value="1"/>
</dbReference>
<evidence type="ECO:0000259" key="2">
    <source>
        <dbReference type="Pfam" id="PF13635"/>
    </source>
</evidence>
<name>F8L662_SIMNZ</name>
<dbReference type="HOGENOM" id="CLU_041527_3_1_0"/>
<protein>
    <recommendedName>
        <fullName evidence="5">AAA+ ATPase domain-containing protein</fullName>
    </recommendedName>
</protein>
<feature type="domain" description="DUF4143" evidence="2">
    <location>
        <begin position="176"/>
        <end position="323"/>
    </location>
</feature>
<keyword evidence="4" id="KW-1185">Reference proteome</keyword>
<dbReference type="EMBL" id="FR872582">
    <property type="protein sequence ID" value="CCB90125.1"/>
    <property type="molecule type" value="Genomic_DNA"/>
</dbReference>
<dbReference type="InterPro" id="IPR041682">
    <property type="entry name" value="AAA_14"/>
</dbReference>
<reference evidence="3 4" key="2">
    <citation type="journal article" date="2011" name="Mol. Biol. Evol.">
        <title>Unity in variety--the pan-genome of the Chlamydiae.</title>
        <authorList>
            <person name="Collingro A."/>
            <person name="Tischler P."/>
            <person name="Weinmaier T."/>
            <person name="Penz T."/>
            <person name="Heinz E."/>
            <person name="Brunham R.C."/>
            <person name="Read T.D."/>
            <person name="Bavoil P.M."/>
            <person name="Sachse K."/>
            <person name="Kahane S."/>
            <person name="Friedman M.G."/>
            <person name="Rattei T."/>
            <person name="Myers G.S."/>
            <person name="Horn M."/>
        </authorList>
    </citation>
    <scope>NUCLEOTIDE SEQUENCE [LARGE SCALE GENOMIC DNA]</scope>
    <source>
        <strain evidence="4">ATCC VR-1471 / Z</strain>
    </source>
</reference>
<dbReference type="PANTHER" id="PTHR43566">
    <property type="entry name" value="CONSERVED PROTEIN"/>
    <property type="match status" value="1"/>
</dbReference>
<dbReference type="Pfam" id="PF13635">
    <property type="entry name" value="DUF4143"/>
    <property type="match status" value="1"/>
</dbReference>
<dbReference type="InterPro" id="IPR027417">
    <property type="entry name" value="P-loop_NTPase"/>
</dbReference>
<sequence>MERVQKALIRRDLQKKMVLLAGPRQAGKTTLAKEIADEFDSSVCLTYDHLEDRRMILEEAWLPSVELIILDEIHKMPNWKSYLKGVYDTKKPHQKILVTGSARLEIFQQVGDSLAGRYFLHRLFPLSPVECKKAGVDYSIDHFLERGGFPEPFLAENSTDAKRWRQQYVDSLLRIDVLDFENIHNLNAIRLLFELLRDRVGSPVSYTSLAEDVAISPNTVKKYIQILEALYIVFKVTPFSRSIARSILKEPKIYFFDTVLVKGDQGIKFENFVAGCLLKHVHARIDYHGENAALRYLQTKERQEVDFALVIEDQIEKMIEVKHSHTQVGSGLRYFKQKYQLPAMQLVKELKREKVEEGIEIRNGRHFLEGLDL</sequence>
<dbReference type="AlphaFoldDB" id="F8L662"/>
<feature type="domain" description="AAA" evidence="1">
    <location>
        <begin position="15"/>
        <end position="130"/>
    </location>
</feature>
<dbReference type="KEGG" id="sng:SNE_A22480"/>
<gene>
    <name evidence="3" type="ordered locus">SNE_A22480</name>
</gene>
<proteinExistence type="predicted"/>
<evidence type="ECO:0000259" key="1">
    <source>
        <dbReference type="Pfam" id="PF13173"/>
    </source>
</evidence>